<sequence>MFRQIALLVPLSLLAACGTPQERCISGNTREYRTLRGLLAESEGNLARGYAWEERQVVRAELGFCRRPVRDREGDIRFVEYSCWRDVVDTERYRVPIDPAAEKRKRDYLAGKLNTETERARQVVSACRSAYPEDDG</sequence>
<dbReference type="PROSITE" id="PS51257">
    <property type="entry name" value="PROKAR_LIPOPROTEIN"/>
    <property type="match status" value="1"/>
</dbReference>
<dbReference type="RefSeq" id="WP_147098898.1">
    <property type="nucleotide sequence ID" value="NZ_JBHUFH010000012.1"/>
</dbReference>
<evidence type="ECO:0000313" key="1">
    <source>
        <dbReference type="EMBL" id="TXB68762.1"/>
    </source>
</evidence>
<dbReference type="EMBL" id="VOPL01000004">
    <property type="protein sequence ID" value="TXB68762.1"/>
    <property type="molecule type" value="Genomic_DNA"/>
</dbReference>
<organism evidence="1 2">
    <name type="scientific">Paracoccus aurantiacus</name>
    <dbReference type="NCBI Taxonomy" id="2599412"/>
    <lineage>
        <taxon>Bacteria</taxon>
        <taxon>Pseudomonadati</taxon>
        <taxon>Pseudomonadota</taxon>
        <taxon>Alphaproteobacteria</taxon>
        <taxon>Rhodobacterales</taxon>
        <taxon>Paracoccaceae</taxon>
        <taxon>Paracoccus</taxon>
    </lineage>
</organism>
<accession>A0A5C6S2W9</accession>
<dbReference type="OrthoDB" id="7875456at2"/>
<dbReference type="AlphaFoldDB" id="A0A5C6S2W9"/>
<gene>
    <name evidence="1" type="ORF">FQV27_12350</name>
</gene>
<dbReference type="Proteomes" id="UP000321562">
    <property type="component" value="Unassembled WGS sequence"/>
</dbReference>
<proteinExistence type="predicted"/>
<reference evidence="1 2" key="1">
    <citation type="submission" date="2019-08" db="EMBL/GenBank/DDBJ databases">
        <authorList>
            <person name="Ye J."/>
        </authorList>
    </citation>
    <scope>NUCLEOTIDE SEQUENCE [LARGE SCALE GENOMIC DNA]</scope>
    <source>
        <strain evidence="1 2">TK008</strain>
    </source>
</reference>
<comment type="caution">
    <text evidence="1">The sequence shown here is derived from an EMBL/GenBank/DDBJ whole genome shotgun (WGS) entry which is preliminary data.</text>
</comment>
<keyword evidence="2" id="KW-1185">Reference proteome</keyword>
<name>A0A5C6S2W9_9RHOB</name>
<evidence type="ECO:0000313" key="2">
    <source>
        <dbReference type="Proteomes" id="UP000321562"/>
    </source>
</evidence>
<protein>
    <submittedName>
        <fullName evidence="1">Uncharacterized protein</fullName>
    </submittedName>
</protein>